<evidence type="ECO:0000313" key="2">
    <source>
        <dbReference type="EMBL" id="DAD91316.1"/>
    </source>
</evidence>
<feature type="region of interest" description="Disordered" evidence="1">
    <location>
        <begin position="24"/>
        <end position="46"/>
    </location>
</feature>
<keyword evidence="2" id="KW-0687">Ribonucleoprotein</keyword>
<proteinExistence type="predicted"/>
<reference evidence="2" key="1">
    <citation type="journal article" date="2021" name="Proc. Natl. Acad. Sci. U.S.A.">
        <title>A Catalog of Tens of Thousands of Viruses from Human Metagenomes Reveals Hidden Associations with Chronic Diseases.</title>
        <authorList>
            <person name="Tisza M.J."/>
            <person name="Buck C.B."/>
        </authorList>
    </citation>
    <scope>NUCLEOTIDE SEQUENCE</scope>
    <source>
        <strain evidence="2">CtL5G6</strain>
    </source>
</reference>
<protein>
    <submittedName>
        <fullName evidence="2">40S ribosomal protein SA</fullName>
    </submittedName>
</protein>
<organism evidence="2">
    <name type="scientific">Siphoviridae sp. ctL5G6</name>
    <dbReference type="NCBI Taxonomy" id="2826247"/>
    <lineage>
        <taxon>Viruses</taxon>
        <taxon>Duplodnaviria</taxon>
        <taxon>Heunggongvirae</taxon>
        <taxon>Uroviricota</taxon>
        <taxon>Caudoviricetes</taxon>
    </lineage>
</organism>
<dbReference type="EMBL" id="BK015109">
    <property type="protein sequence ID" value="DAD91316.1"/>
    <property type="molecule type" value="Genomic_DNA"/>
</dbReference>
<name>A0A8S5NA37_9CAUD</name>
<accession>A0A8S5NA37</accession>
<evidence type="ECO:0000256" key="1">
    <source>
        <dbReference type="SAM" id="MobiDB-lite"/>
    </source>
</evidence>
<sequence>MTADFAVQNSLYIIAKTATAIVMGSPEGWGDHSPHPFGEPSPSRWR</sequence>
<keyword evidence="2" id="KW-0689">Ribosomal protein</keyword>